<evidence type="ECO:0000313" key="2">
    <source>
        <dbReference type="Proteomes" id="UP000548787"/>
    </source>
</evidence>
<name>A0A7W1T864_9LIST</name>
<organism evidence="1 2">
    <name type="scientific">Listeria rustica</name>
    <dbReference type="NCBI Taxonomy" id="2713503"/>
    <lineage>
        <taxon>Bacteria</taxon>
        <taxon>Bacillati</taxon>
        <taxon>Bacillota</taxon>
        <taxon>Bacilli</taxon>
        <taxon>Bacillales</taxon>
        <taxon>Listeriaceae</taxon>
        <taxon>Listeria</taxon>
    </lineage>
</organism>
<dbReference type="RefSeq" id="WP_181677367.1">
    <property type="nucleotide sequence ID" value="NZ_JABJVM010000016.1"/>
</dbReference>
<dbReference type="EMBL" id="JABJVM010000016">
    <property type="protein sequence ID" value="MBA3927266.1"/>
    <property type="molecule type" value="Genomic_DNA"/>
</dbReference>
<comment type="caution">
    <text evidence="1">The sequence shown here is derived from an EMBL/GenBank/DDBJ whole genome shotgun (WGS) entry which is preliminary data.</text>
</comment>
<accession>A0A7W1T864</accession>
<dbReference type="AlphaFoldDB" id="A0A7W1T864"/>
<keyword evidence="2" id="KW-1185">Reference proteome</keyword>
<dbReference type="NCBIfam" id="TIGR04223">
    <property type="entry name" value="quorum_AgrD"/>
    <property type="match status" value="1"/>
</dbReference>
<reference evidence="1 2" key="1">
    <citation type="submission" date="2020-05" db="EMBL/GenBank/DDBJ databases">
        <authorList>
            <person name="Carlin C.R."/>
        </authorList>
    </citation>
    <scope>NUCLEOTIDE SEQUENCE [LARGE SCALE GENOMIC DNA]</scope>
    <source>
        <strain evidence="1 2">FSL W9-0585</strain>
    </source>
</reference>
<protein>
    <submittedName>
        <fullName evidence="1">Cyclic lactone autoinducer peptide</fullName>
    </submittedName>
</protein>
<sequence>MKIGRENKVKMVFRKHIEKYSVKLAEDSVKKSCPGYIYEPKVPNALLFPKEEQ</sequence>
<reference evidence="1 2" key="2">
    <citation type="submission" date="2020-08" db="EMBL/GenBank/DDBJ databases">
        <title>Listeria ohnekaius sp. nov. and Listeria portnoyii sp. nov. isolated from non-agricultural and natural environments.</title>
        <authorList>
            <person name="Weller D."/>
            <person name="Belias A.M."/>
            <person name="Liao J."/>
            <person name="Guo S."/>
            <person name="Orsi R.H."/>
            <person name="Wiedmann M."/>
        </authorList>
    </citation>
    <scope>NUCLEOTIDE SEQUENCE [LARGE SCALE GENOMIC DNA]</scope>
    <source>
        <strain evidence="1 2">FSL W9-0585</strain>
    </source>
</reference>
<proteinExistence type="predicted"/>
<dbReference type="InterPro" id="IPR009229">
    <property type="entry name" value="AgrD"/>
</dbReference>
<gene>
    <name evidence="1" type="ORF">HPK16_13025</name>
</gene>
<evidence type="ECO:0000313" key="1">
    <source>
        <dbReference type="EMBL" id="MBA3927266.1"/>
    </source>
</evidence>
<dbReference type="Proteomes" id="UP000548787">
    <property type="component" value="Unassembled WGS sequence"/>
</dbReference>